<evidence type="ECO:0000313" key="8">
    <source>
        <dbReference type="Proteomes" id="UP000789706"/>
    </source>
</evidence>
<dbReference type="SMART" id="SM00679">
    <property type="entry name" value="CTNS"/>
    <property type="match status" value="2"/>
</dbReference>
<feature type="transmembrane region" description="Helical" evidence="6">
    <location>
        <begin position="243"/>
        <end position="268"/>
    </location>
</feature>
<dbReference type="Pfam" id="PF04193">
    <property type="entry name" value="PQ-loop"/>
    <property type="match status" value="2"/>
</dbReference>
<evidence type="ECO:0000256" key="6">
    <source>
        <dbReference type="SAM" id="Phobius"/>
    </source>
</evidence>
<keyword evidence="2 6" id="KW-0812">Transmembrane</keyword>
<name>A0A9N8ZUY1_9GLOM</name>
<comment type="caution">
    <text evidence="7">The sequence shown here is derived from an EMBL/GenBank/DDBJ whole genome shotgun (WGS) entry which is preliminary data.</text>
</comment>
<comment type="subcellular location">
    <subcellularLocation>
        <location evidence="1">Membrane</location>
        <topology evidence="1">Multi-pass membrane protein</topology>
    </subcellularLocation>
</comment>
<accession>A0A9N8ZUY1</accession>
<evidence type="ECO:0000256" key="5">
    <source>
        <dbReference type="SAM" id="MobiDB-lite"/>
    </source>
</evidence>
<feature type="transmembrane region" description="Helical" evidence="6">
    <location>
        <begin position="96"/>
        <end position="118"/>
    </location>
</feature>
<feature type="transmembrane region" description="Helical" evidence="6">
    <location>
        <begin position="148"/>
        <end position="169"/>
    </location>
</feature>
<evidence type="ECO:0000256" key="3">
    <source>
        <dbReference type="ARBA" id="ARBA00022989"/>
    </source>
</evidence>
<evidence type="ECO:0000256" key="1">
    <source>
        <dbReference type="ARBA" id="ARBA00004141"/>
    </source>
</evidence>
<dbReference type="InterPro" id="IPR051415">
    <property type="entry name" value="LAAT-1"/>
</dbReference>
<proteinExistence type="predicted"/>
<dbReference type="AlphaFoldDB" id="A0A9N8ZUY1"/>
<dbReference type="OrthoDB" id="19344at2759"/>
<dbReference type="Gene3D" id="1.20.1280.290">
    <property type="match status" value="2"/>
</dbReference>
<dbReference type="Proteomes" id="UP000789706">
    <property type="component" value="Unassembled WGS sequence"/>
</dbReference>
<feature type="transmembrane region" description="Helical" evidence="6">
    <location>
        <begin position="20"/>
        <end position="37"/>
    </location>
</feature>
<feature type="region of interest" description="Disordered" evidence="5">
    <location>
        <begin position="284"/>
        <end position="306"/>
    </location>
</feature>
<evidence type="ECO:0000256" key="2">
    <source>
        <dbReference type="ARBA" id="ARBA00022692"/>
    </source>
</evidence>
<protein>
    <submittedName>
        <fullName evidence="7">10206_t:CDS:1</fullName>
    </submittedName>
</protein>
<organism evidence="7 8">
    <name type="scientific">Diversispora eburnea</name>
    <dbReference type="NCBI Taxonomy" id="1213867"/>
    <lineage>
        <taxon>Eukaryota</taxon>
        <taxon>Fungi</taxon>
        <taxon>Fungi incertae sedis</taxon>
        <taxon>Mucoromycota</taxon>
        <taxon>Glomeromycotina</taxon>
        <taxon>Glomeromycetes</taxon>
        <taxon>Diversisporales</taxon>
        <taxon>Diversisporaceae</taxon>
        <taxon>Diversispora</taxon>
    </lineage>
</organism>
<reference evidence="7" key="1">
    <citation type="submission" date="2021-06" db="EMBL/GenBank/DDBJ databases">
        <authorList>
            <person name="Kallberg Y."/>
            <person name="Tangrot J."/>
            <person name="Rosling A."/>
        </authorList>
    </citation>
    <scope>NUCLEOTIDE SEQUENCE</scope>
    <source>
        <strain evidence="7">AZ414A</strain>
    </source>
</reference>
<dbReference type="PANTHER" id="PTHR16201">
    <property type="entry name" value="SEVEN TRANSMEMBRANE PROTEIN 1-RELATED"/>
    <property type="match status" value="1"/>
</dbReference>
<dbReference type="GO" id="GO:0016020">
    <property type="term" value="C:membrane"/>
    <property type="evidence" value="ECO:0007669"/>
    <property type="project" value="UniProtKB-SubCell"/>
</dbReference>
<feature type="transmembrane region" description="Helical" evidence="6">
    <location>
        <begin position="57"/>
        <end position="76"/>
    </location>
</feature>
<evidence type="ECO:0000313" key="7">
    <source>
        <dbReference type="EMBL" id="CAG8508015.1"/>
    </source>
</evidence>
<keyword evidence="4 6" id="KW-0472">Membrane</keyword>
<evidence type="ECO:0000256" key="4">
    <source>
        <dbReference type="ARBA" id="ARBA00023136"/>
    </source>
</evidence>
<dbReference type="EMBL" id="CAJVPK010000420">
    <property type="protein sequence ID" value="CAG8508015.1"/>
    <property type="molecule type" value="Genomic_DNA"/>
</dbReference>
<dbReference type="PANTHER" id="PTHR16201:SF11">
    <property type="entry name" value="PQ-LOOP REPEAT-CONTAINING PROTEIN"/>
    <property type="match status" value="1"/>
</dbReference>
<keyword evidence="3 6" id="KW-1133">Transmembrane helix</keyword>
<gene>
    <name evidence="7" type="ORF">DEBURN_LOCUS5027</name>
</gene>
<dbReference type="InterPro" id="IPR006603">
    <property type="entry name" value="PQ-loop_rpt"/>
</dbReference>
<feature type="transmembrane region" description="Helical" evidence="6">
    <location>
        <begin position="213"/>
        <end position="237"/>
    </location>
</feature>
<sequence length="306" mass="34911">MTTSIRQLDPDSCETNHTTLEVLISLFIVCGLIISYLPQHYRIISRKSSDGLSPWFLLLGCVSATCCLFNILILQLRMVDCCKIVTPFTCIANTLGIIQLSLQWVMFTLILALFMIYFPPQRKIVPYIRHLHFNSPPSHWSIEWRTSVGVAITVAVHFIVTVFISLYFLEFYGRSEDNRATKYWADSLGLISMIFASIQYLPQIWKTWKRKAVGALSIPMMLMQTPGSFLFVYSLAIRPGTRWTTWIVFLVTGCLQGILLIMCICWHFRNQRLGHGPFSVDETSSLLGRDGRPLVPEGRTTNSTEV</sequence>
<keyword evidence="8" id="KW-1185">Reference proteome</keyword>
<feature type="transmembrane region" description="Helical" evidence="6">
    <location>
        <begin position="181"/>
        <end position="201"/>
    </location>
</feature>